<dbReference type="SUPFAM" id="SSF81383">
    <property type="entry name" value="F-box domain"/>
    <property type="match status" value="1"/>
</dbReference>
<organism evidence="2 3">
    <name type="scientific">Morus notabilis</name>
    <dbReference type="NCBI Taxonomy" id="981085"/>
    <lineage>
        <taxon>Eukaryota</taxon>
        <taxon>Viridiplantae</taxon>
        <taxon>Streptophyta</taxon>
        <taxon>Embryophyta</taxon>
        <taxon>Tracheophyta</taxon>
        <taxon>Spermatophyta</taxon>
        <taxon>Magnoliopsida</taxon>
        <taxon>eudicotyledons</taxon>
        <taxon>Gunneridae</taxon>
        <taxon>Pentapetalae</taxon>
        <taxon>rosids</taxon>
        <taxon>fabids</taxon>
        <taxon>Rosales</taxon>
        <taxon>Moraceae</taxon>
        <taxon>Moreae</taxon>
        <taxon>Morus</taxon>
    </lineage>
</organism>
<dbReference type="Gene3D" id="1.20.1280.50">
    <property type="match status" value="1"/>
</dbReference>
<dbReference type="InterPro" id="IPR053197">
    <property type="entry name" value="F-box_SCFL_complex_component"/>
</dbReference>
<feature type="domain" description="F-box" evidence="1">
    <location>
        <begin position="18"/>
        <end position="54"/>
    </location>
</feature>
<dbReference type="Pfam" id="PF24758">
    <property type="entry name" value="LRR_At5g56370"/>
    <property type="match status" value="1"/>
</dbReference>
<accession>W9RLC5</accession>
<dbReference type="AlphaFoldDB" id="W9RLC5"/>
<dbReference type="SMART" id="SM00256">
    <property type="entry name" value="FBOX"/>
    <property type="match status" value="1"/>
</dbReference>
<dbReference type="Gene3D" id="3.80.10.10">
    <property type="entry name" value="Ribonuclease Inhibitor"/>
    <property type="match status" value="1"/>
</dbReference>
<name>W9RLC5_9ROSA</name>
<evidence type="ECO:0000313" key="2">
    <source>
        <dbReference type="EMBL" id="EXB80393.1"/>
    </source>
</evidence>
<dbReference type="InterPro" id="IPR055411">
    <property type="entry name" value="LRR_FXL15/At3g58940/PEG3-like"/>
</dbReference>
<proteinExistence type="predicted"/>
<dbReference type="EMBL" id="KE344807">
    <property type="protein sequence ID" value="EXB80393.1"/>
    <property type="molecule type" value="Genomic_DNA"/>
</dbReference>
<dbReference type="InterPro" id="IPR053781">
    <property type="entry name" value="F-box_AtFBL13-like"/>
</dbReference>
<dbReference type="PROSITE" id="PS50181">
    <property type="entry name" value="FBOX"/>
    <property type="match status" value="1"/>
</dbReference>
<dbReference type="SUPFAM" id="SSF52047">
    <property type="entry name" value="RNI-like"/>
    <property type="match status" value="1"/>
</dbReference>
<gene>
    <name evidence="2" type="ORF">L484_010962</name>
</gene>
<evidence type="ECO:0000259" key="1">
    <source>
        <dbReference type="PROSITE" id="PS50181"/>
    </source>
</evidence>
<dbReference type="OrthoDB" id="612216at2759"/>
<dbReference type="InterPro" id="IPR001810">
    <property type="entry name" value="F-box_dom"/>
</dbReference>
<dbReference type="CDD" id="cd22160">
    <property type="entry name" value="F-box_AtFBL13-like"/>
    <property type="match status" value="1"/>
</dbReference>
<dbReference type="STRING" id="981085.W9RLC5"/>
<protein>
    <submittedName>
        <fullName evidence="2">F-box/LRR-repeat protein 13</fullName>
    </submittedName>
</protein>
<dbReference type="InterPro" id="IPR032675">
    <property type="entry name" value="LRR_dom_sf"/>
</dbReference>
<dbReference type="Pfam" id="PF00646">
    <property type="entry name" value="F-box"/>
    <property type="match status" value="1"/>
</dbReference>
<dbReference type="PANTHER" id="PTHR34223">
    <property type="entry name" value="OS11G0201299 PROTEIN"/>
    <property type="match status" value="1"/>
</dbReference>
<evidence type="ECO:0000313" key="3">
    <source>
        <dbReference type="Proteomes" id="UP000030645"/>
    </source>
</evidence>
<dbReference type="InterPro" id="IPR036047">
    <property type="entry name" value="F-box-like_dom_sf"/>
</dbReference>
<dbReference type="KEGG" id="mnt:21394239"/>
<keyword evidence="3" id="KW-1185">Reference proteome</keyword>
<dbReference type="PANTHER" id="PTHR34223:SF51">
    <property type="entry name" value="OS06G0556300 PROTEIN"/>
    <property type="match status" value="1"/>
</dbReference>
<sequence length="465" mass="53176">MAAKRVKRVKVLKERKKYDHLSELPDCIIHHILSFLPAIEVVQMSILSKRWRRMWYYVPALNFCQISVYGSDRFPKFVDEYLKYREIGLRSVADSSIITRFKLRIMCGVDFSTLVDKWLNFVVLKNKLEELDLYVKPWPRLVPKLYHCLPGAVLGAKSLTHLKLEYMRMVGPLQVSLPVLKLLSLKHVSGLNDHSFEHLLANCPSLEELVLRDCRDLSTPQISSSTLKSSELQLVSNQRIKIDAIKLQFLLFGSAQNCRISLATCASLKSLSLCNAEFLGRCLEDHISELTGLESLTICESIGSKHIKNIRSRHLKNLIISQTGVKEVGAIKIDAVNLVSFTYRADSMKTFCNISLNSPNLRVCNVKLTCQCRTYDSNWYISLIRLLSNLNCCKNVCLHVYSEEALVIPNDLRSVCRASLLAIEHLKVKTYRLLFQKSDLKDSLYWLSPSLKSLSMEQQSKGFRL</sequence>
<reference evidence="3" key="1">
    <citation type="submission" date="2013-01" db="EMBL/GenBank/DDBJ databases">
        <title>Draft Genome Sequence of a Mulberry Tree, Morus notabilis C.K. Schneid.</title>
        <authorList>
            <person name="He N."/>
            <person name="Zhao S."/>
        </authorList>
    </citation>
    <scope>NUCLEOTIDE SEQUENCE</scope>
</reference>
<dbReference type="Proteomes" id="UP000030645">
    <property type="component" value="Unassembled WGS sequence"/>
</dbReference>